<gene>
    <name evidence="4" type="ORF">DZ860_17655</name>
</gene>
<reference evidence="4 5" key="1">
    <citation type="submission" date="2018-08" db="EMBL/GenBank/DDBJ databases">
        <title>Vibrio isolated from the Eastern China Marginal Seas.</title>
        <authorList>
            <person name="Li Y."/>
        </authorList>
    </citation>
    <scope>NUCLEOTIDE SEQUENCE [LARGE SCALE GENOMIC DNA]</scope>
    <source>
        <strain evidence="4 5">BEI233</strain>
    </source>
</reference>
<evidence type="ECO:0000256" key="2">
    <source>
        <dbReference type="ARBA" id="ARBA00023163"/>
    </source>
</evidence>
<proteinExistence type="predicted"/>
<keyword evidence="1" id="KW-0805">Transcription regulation</keyword>
<evidence type="ECO:0000313" key="5">
    <source>
        <dbReference type="Proteomes" id="UP000273252"/>
    </source>
</evidence>
<evidence type="ECO:0000256" key="1">
    <source>
        <dbReference type="ARBA" id="ARBA00023015"/>
    </source>
</evidence>
<sequence>MSINSNEVKLIGILLQAPNALSKLAEEMEVSRRHISNYIANINYYIDQAISVKKGIATLEITREQWADRIKLVPLSHYRPMSSERQDYLLDNYLFLEQGKFLDIEKQLGISRPTLKKDLSELALRLQLCDLSIQYIDGGFTIGGTEKKIRHLMMERANKQVSHIHPVIEYCTPTTPLQCHTQIAISQLLSRLPIKETQVIISNISNAIGGDFPAHFTQMMFLYLSVSLSRISKKFIILQKDNADYIRRTTKFSLVYDQLSLLINESLEYEHLHLTEYFFSGCALDNFHENQLRVEMCSMLFLRQLGQSMSLSQGQMALLHTQLCQYLPSAIYRIKNHVRLQSTLNKELESLDDYQMTIQAMSTCQNWLPEPLRDEELHQIYLFIEQVKQSEQKEQISLRDLLGTIHKYAKEIDYEPLKRELVNLYPTSFLDDTEPDYLCENWFSRTDIHWIKPHTSLTHIADFGALHLAESLGVQYSEIQQPLSKVLTSFFDYLHMGSNVYFYSAQAASQVKRSSLQLVIQAGDMLTQTPPAYYFFLIRNDSSTAHNILYALNQFEQDKWLYERDNEQDVFSELSLTTMVSRFAKHLVASEVIGYRR</sequence>
<dbReference type="Proteomes" id="UP000273252">
    <property type="component" value="Unassembled WGS sequence"/>
</dbReference>
<dbReference type="EMBL" id="QVMU01000021">
    <property type="protein sequence ID" value="RJX68351.1"/>
    <property type="molecule type" value="Genomic_DNA"/>
</dbReference>
<keyword evidence="2" id="KW-0804">Transcription</keyword>
<keyword evidence="5" id="KW-1185">Reference proteome</keyword>
<feature type="domain" description="Mga helix-turn-helix" evidence="3">
    <location>
        <begin position="88"/>
        <end position="155"/>
    </location>
</feature>
<protein>
    <recommendedName>
        <fullName evidence="3">Mga helix-turn-helix domain-containing protein</fullName>
    </recommendedName>
</protein>
<dbReference type="RefSeq" id="WP_120033943.1">
    <property type="nucleotide sequence ID" value="NZ_QVMU01000021.1"/>
</dbReference>
<dbReference type="InterPro" id="IPR050661">
    <property type="entry name" value="BglG_antiterminators"/>
</dbReference>
<name>A0A3A6QAV6_9VIBR</name>
<dbReference type="PANTHER" id="PTHR30185:SF18">
    <property type="entry name" value="TRANSCRIPTIONAL REGULATOR MTLR"/>
    <property type="match status" value="1"/>
</dbReference>
<dbReference type="OrthoDB" id="5906185at2"/>
<dbReference type="AlphaFoldDB" id="A0A3A6QAV6"/>
<evidence type="ECO:0000313" key="4">
    <source>
        <dbReference type="EMBL" id="RJX68351.1"/>
    </source>
</evidence>
<evidence type="ECO:0000259" key="3">
    <source>
        <dbReference type="Pfam" id="PF05043"/>
    </source>
</evidence>
<comment type="caution">
    <text evidence="4">The sequence shown here is derived from an EMBL/GenBank/DDBJ whole genome shotgun (WGS) entry which is preliminary data.</text>
</comment>
<organism evidence="4 5">
    <name type="scientific">Vibrio sinensis</name>
    <dbReference type="NCBI Taxonomy" id="2302434"/>
    <lineage>
        <taxon>Bacteria</taxon>
        <taxon>Pseudomonadati</taxon>
        <taxon>Pseudomonadota</taxon>
        <taxon>Gammaproteobacteria</taxon>
        <taxon>Vibrionales</taxon>
        <taxon>Vibrionaceae</taxon>
        <taxon>Vibrio</taxon>
    </lineage>
</organism>
<dbReference type="Pfam" id="PF05043">
    <property type="entry name" value="Mga"/>
    <property type="match status" value="1"/>
</dbReference>
<accession>A0A3A6QAV6</accession>
<dbReference type="PANTHER" id="PTHR30185">
    <property type="entry name" value="CRYPTIC BETA-GLUCOSIDE BGL OPERON ANTITERMINATOR"/>
    <property type="match status" value="1"/>
</dbReference>
<dbReference type="InterPro" id="IPR007737">
    <property type="entry name" value="Mga_HTH"/>
</dbReference>